<feature type="transmembrane region" description="Helical" evidence="1">
    <location>
        <begin position="60"/>
        <end position="79"/>
    </location>
</feature>
<gene>
    <name evidence="2" type="ORF">FH779_05375</name>
</gene>
<dbReference type="AlphaFoldDB" id="A0A7H9DR03"/>
<dbReference type="Proteomes" id="UP000510643">
    <property type="component" value="Chromosome"/>
</dbReference>
<dbReference type="RefSeq" id="WP_180906344.1">
    <property type="nucleotide sequence ID" value="NZ_CP040908.1"/>
</dbReference>
<dbReference type="EMBL" id="CP040908">
    <property type="protein sequence ID" value="QLL57544.1"/>
    <property type="molecule type" value="Genomic_DNA"/>
</dbReference>
<protein>
    <submittedName>
        <fullName evidence="2">Uncharacterized protein</fullName>
    </submittedName>
</protein>
<proteinExistence type="predicted"/>
<evidence type="ECO:0000313" key="2">
    <source>
        <dbReference type="EMBL" id="QLL57544.1"/>
    </source>
</evidence>
<sequence>MISKRYYNIILAIIILIIPIVFYMIINTMVSIKYETDGVDTCISTVTGKNLCSQIDQLKVTIYIDMIVMIFWLALRNLIVKK</sequence>
<reference evidence="2 3" key="1">
    <citation type="submission" date="2019-06" db="EMBL/GenBank/DDBJ databases">
        <title>Emergence of pandrug resistant Empedobacter falsenii in China.</title>
        <authorList>
            <person name="Dong N."/>
            <person name="Chen S."/>
            <person name="Zhang R."/>
        </authorList>
    </citation>
    <scope>NUCLEOTIDE SEQUENCE [LARGE SCALE GENOMIC DNA]</scope>
    <source>
        <strain evidence="2 3">1681-1</strain>
    </source>
</reference>
<evidence type="ECO:0000256" key="1">
    <source>
        <dbReference type="SAM" id="Phobius"/>
    </source>
</evidence>
<keyword evidence="1" id="KW-1133">Transmembrane helix</keyword>
<keyword evidence="1" id="KW-0472">Membrane</keyword>
<dbReference type="KEGG" id="efal:FH779_05375"/>
<name>A0A7H9DR03_9FLAO</name>
<accession>A0A7H9DR03</accession>
<feature type="transmembrane region" description="Helical" evidence="1">
    <location>
        <begin position="7"/>
        <end position="26"/>
    </location>
</feature>
<keyword evidence="3" id="KW-1185">Reference proteome</keyword>
<keyword evidence="1" id="KW-0812">Transmembrane</keyword>
<dbReference type="GeneID" id="78400877"/>
<organism evidence="2 3">
    <name type="scientific">Empedobacter falsenii</name>
    <dbReference type="NCBI Taxonomy" id="343874"/>
    <lineage>
        <taxon>Bacteria</taxon>
        <taxon>Pseudomonadati</taxon>
        <taxon>Bacteroidota</taxon>
        <taxon>Flavobacteriia</taxon>
        <taxon>Flavobacteriales</taxon>
        <taxon>Weeksellaceae</taxon>
        <taxon>Empedobacter</taxon>
    </lineage>
</organism>
<evidence type="ECO:0000313" key="3">
    <source>
        <dbReference type="Proteomes" id="UP000510643"/>
    </source>
</evidence>